<evidence type="ECO:0000313" key="3">
    <source>
        <dbReference type="Proteomes" id="UP000663868"/>
    </source>
</evidence>
<organism evidence="2 3">
    <name type="scientific">Adineta steineri</name>
    <dbReference type="NCBI Taxonomy" id="433720"/>
    <lineage>
        <taxon>Eukaryota</taxon>
        <taxon>Metazoa</taxon>
        <taxon>Spiralia</taxon>
        <taxon>Gnathifera</taxon>
        <taxon>Rotifera</taxon>
        <taxon>Eurotatoria</taxon>
        <taxon>Bdelloidea</taxon>
        <taxon>Adinetida</taxon>
        <taxon>Adinetidae</taxon>
        <taxon>Adineta</taxon>
    </lineage>
</organism>
<dbReference type="PANTHER" id="PTHR28208">
    <property type="entry name" value="PHOSPHATIDATE PHOSPHATASE APP1"/>
    <property type="match status" value="1"/>
</dbReference>
<name>A0A820PYY2_9BILA</name>
<accession>A0A820PYY2</accession>
<comment type="caution">
    <text evidence="2">The sequence shown here is derived from an EMBL/GenBank/DDBJ whole genome shotgun (WGS) entry which is preliminary data.</text>
</comment>
<protein>
    <recommendedName>
        <fullName evidence="1">Phosphatidate phosphatase APP1 catalytic domain-containing protein</fullName>
    </recommendedName>
</protein>
<dbReference type="EMBL" id="CAJOBB010025963">
    <property type="protein sequence ID" value="CAF4412322.1"/>
    <property type="molecule type" value="Genomic_DNA"/>
</dbReference>
<dbReference type="Pfam" id="PF09949">
    <property type="entry name" value="APP1_cat"/>
    <property type="match status" value="1"/>
</dbReference>
<dbReference type="Proteomes" id="UP000663868">
    <property type="component" value="Unassembled WGS sequence"/>
</dbReference>
<dbReference type="PANTHER" id="PTHR28208:SF1">
    <property type="entry name" value="FILAMENT ORGANIZATION PROTEIN APP1-LIKE, PUTATIVE (AFU_ORTHOLOGUE AFUA_1G06650)-RELATED"/>
    <property type="match status" value="1"/>
</dbReference>
<gene>
    <name evidence="2" type="ORF">KXQ929_LOCUS51667</name>
</gene>
<dbReference type="AlphaFoldDB" id="A0A820PYY2"/>
<dbReference type="InterPro" id="IPR019236">
    <property type="entry name" value="APP1_cat"/>
</dbReference>
<evidence type="ECO:0000259" key="1">
    <source>
        <dbReference type="Pfam" id="PF09949"/>
    </source>
</evidence>
<feature type="domain" description="Phosphatidate phosphatase APP1 catalytic" evidence="1">
    <location>
        <begin position="2"/>
        <end position="94"/>
    </location>
</feature>
<reference evidence="2" key="1">
    <citation type="submission" date="2021-02" db="EMBL/GenBank/DDBJ databases">
        <authorList>
            <person name="Nowell W R."/>
        </authorList>
    </citation>
    <scope>NUCLEOTIDE SEQUENCE</scope>
</reference>
<sequence length="136" mass="15869">MPDQLYTLTQEFTDTNNFPDGSFHMRHFGWAAASLFDFLHSQSTFTHKMSYLRFFLSNTIRDYVLVGDSGEKDPEIYGTIAREYPQRIRAIFIRAIKGETFNDERFVKAFDGVPSEKWQIFDDPSQIPIDLSRSPK</sequence>
<evidence type="ECO:0000313" key="2">
    <source>
        <dbReference type="EMBL" id="CAF4412322.1"/>
    </source>
</evidence>
<dbReference type="GO" id="GO:0008195">
    <property type="term" value="F:phosphatidate phosphatase activity"/>
    <property type="evidence" value="ECO:0007669"/>
    <property type="project" value="InterPro"/>
</dbReference>
<proteinExistence type="predicted"/>
<dbReference type="InterPro" id="IPR052935">
    <property type="entry name" value="Mg2+_PAP"/>
</dbReference>